<dbReference type="CDD" id="cd07035">
    <property type="entry name" value="TPP_PYR_POX_like"/>
    <property type="match status" value="1"/>
</dbReference>
<dbReference type="GO" id="GO:0030976">
    <property type="term" value="F:thiamine pyrophosphate binding"/>
    <property type="evidence" value="ECO:0007669"/>
    <property type="project" value="InterPro"/>
</dbReference>
<dbReference type="Gene3D" id="3.40.50.1220">
    <property type="entry name" value="TPP-binding domain"/>
    <property type="match status" value="1"/>
</dbReference>
<comment type="catalytic activity">
    <reaction evidence="9">
        <text>2 pyruvate + H(+) = (2S)-2-acetolactate + CO2</text>
        <dbReference type="Rhea" id="RHEA:25249"/>
        <dbReference type="ChEBI" id="CHEBI:15361"/>
        <dbReference type="ChEBI" id="CHEBI:15378"/>
        <dbReference type="ChEBI" id="CHEBI:16526"/>
        <dbReference type="ChEBI" id="CHEBI:58476"/>
        <dbReference type="EC" id="2.2.1.6"/>
    </reaction>
</comment>
<evidence type="ECO:0000256" key="9">
    <source>
        <dbReference type="ARBA" id="ARBA00048670"/>
    </source>
</evidence>
<dbReference type="KEGG" id="malv:MALV_02050"/>
<evidence type="ECO:0000256" key="7">
    <source>
        <dbReference type="ARBA" id="ARBA00023052"/>
    </source>
</evidence>
<evidence type="ECO:0000256" key="5">
    <source>
        <dbReference type="ARBA" id="ARBA00022630"/>
    </source>
</evidence>
<evidence type="ECO:0000256" key="1">
    <source>
        <dbReference type="ARBA" id="ARBA00004974"/>
    </source>
</evidence>
<dbReference type="CDD" id="cd02002">
    <property type="entry name" value="TPP_BFDC"/>
    <property type="match status" value="1"/>
</dbReference>
<dbReference type="InterPro" id="IPR011766">
    <property type="entry name" value="TPP_enzyme_TPP-bd"/>
</dbReference>
<organism evidence="12 13">
    <name type="scientific">Mycolicibacterium alvei</name>
    <dbReference type="NCBI Taxonomy" id="67081"/>
    <lineage>
        <taxon>Bacteria</taxon>
        <taxon>Bacillati</taxon>
        <taxon>Actinomycetota</taxon>
        <taxon>Actinomycetes</taxon>
        <taxon>Mycobacteriales</taxon>
        <taxon>Mycobacteriaceae</taxon>
        <taxon>Mycolicibacterium</taxon>
    </lineage>
</organism>
<evidence type="ECO:0000313" key="12">
    <source>
        <dbReference type="EMBL" id="BBX25080.1"/>
    </source>
</evidence>
<dbReference type="EMBL" id="AP022565">
    <property type="protein sequence ID" value="BBX25080.1"/>
    <property type="molecule type" value="Genomic_DNA"/>
</dbReference>
<proteinExistence type="inferred from homology"/>
<dbReference type="InterPro" id="IPR029061">
    <property type="entry name" value="THDP-binding"/>
</dbReference>
<dbReference type="GO" id="GO:0000287">
    <property type="term" value="F:magnesium ion binding"/>
    <property type="evidence" value="ECO:0007669"/>
    <property type="project" value="UniProtKB-ARBA"/>
</dbReference>
<evidence type="ECO:0000313" key="13">
    <source>
        <dbReference type="Proteomes" id="UP000466906"/>
    </source>
</evidence>
<comment type="similarity">
    <text evidence="3">Belongs to the TPP enzyme family.</text>
</comment>
<gene>
    <name evidence="12" type="ORF">MALV_02050</name>
</gene>
<evidence type="ECO:0000256" key="4">
    <source>
        <dbReference type="ARBA" id="ARBA00013145"/>
    </source>
</evidence>
<protein>
    <recommendedName>
        <fullName evidence="4">acetolactate synthase</fullName>
        <ecNumber evidence="4">2.2.1.6</ecNumber>
    </recommendedName>
</protein>
<dbReference type="Gene3D" id="3.40.50.970">
    <property type="match status" value="2"/>
</dbReference>
<keyword evidence="6" id="KW-0274">FAD</keyword>
<dbReference type="UniPathway" id="UPA00047">
    <property type="reaction ID" value="UER00055"/>
</dbReference>
<accession>A0A6N4UJT2</accession>
<comment type="pathway">
    <text evidence="2">Amino-acid biosynthesis; L-valine biosynthesis; L-valine from pyruvate: step 1/4.</text>
</comment>
<dbReference type="NCBIfam" id="NF005760">
    <property type="entry name" value="PRK07586.1"/>
    <property type="match status" value="1"/>
</dbReference>
<dbReference type="GO" id="GO:0003984">
    <property type="term" value="F:acetolactate synthase activity"/>
    <property type="evidence" value="ECO:0007669"/>
    <property type="project" value="UniProtKB-EC"/>
</dbReference>
<evidence type="ECO:0000256" key="8">
    <source>
        <dbReference type="ARBA" id="ARBA00023304"/>
    </source>
</evidence>
<evidence type="ECO:0000259" key="10">
    <source>
        <dbReference type="Pfam" id="PF02775"/>
    </source>
</evidence>
<evidence type="ECO:0000259" key="11">
    <source>
        <dbReference type="Pfam" id="PF02776"/>
    </source>
</evidence>
<dbReference type="InterPro" id="IPR012001">
    <property type="entry name" value="Thiamin_PyroP_enz_TPP-bd_dom"/>
</dbReference>
<dbReference type="EC" id="2.2.1.6" evidence="4"/>
<dbReference type="AlphaFoldDB" id="A0A6N4UJT2"/>
<reference evidence="12 13" key="1">
    <citation type="journal article" date="2019" name="Emerg. Microbes Infect.">
        <title>Comprehensive subspecies identification of 175 nontuberculous mycobacteria species based on 7547 genomic profiles.</title>
        <authorList>
            <person name="Matsumoto Y."/>
            <person name="Kinjo T."/>
            <person name="Motooka D."/>
            <person name="Nabeya D."/>
            <person name="Jung N."/>
            <person name="Uechi K."/>
            <person name="Horii T."/>
            <person name="Iida T."/>
            <person name="Fujita J."/>
            <person name="Nakamura S."/>
        </authorList>
    </citation>
    <scope>NUCLEOTIDE SEQUENCE [LARGE SCALE GENOMIC DNA]</scope>
    <source>
        <strain evidence="12 13">JCM 12272</strain>
    </source>
</reference>
<evidence type="ECO:0000256" key="6">
    <source>
        <dbReference type="ARBA" id="ARBA00022827"/>
    </source>
</evidence>
<keyword evidence="13" id="KW-1185">Reference proteome</keyword>
<evidence type="ECO:0000256" key="2">
    <source>
        <dbReference type="ARBA" id="ARBA00005025"/>
    </source>
</evidence>
<dbReference type="Pfam" id="PF02776">
    <property type="entry name" value="TPP_enzyme_N"/>
    <property type="match status" value="1"/>
</dbReference>
<evidence type="ECO:0000256" key="3">
    <source>
        <dbReference type="ARBA" id="ARBA00007812"/>
    </source>
</evidence>
<dbReference type="InterPro" id="IPR045229">
    <property type="entry name" value="TPP_enz"/>
</dbReference>
<dbReference type="UniPathway" id="UPA00049">
    <property type="reaction ID" value="UER00059"/>
</dbReference>
<keyword evidence="7" id="KW-0786">Thiamine pyrophosphate</keyword>
<keyword evidence="5" id="KW-0285">Flavoprotein</keyword>
<dbReference type="SUPFAM" id="SSF52518">
    <property type="entry name" value="Thiamin diphosphate-binding fold (THDP-binding)"/>
    <property type="match status" value="2"/>
</dbReference>
<keyword evidence="8" id="KW-0028">Amino-acid biosynthesis</keyword>
<dbReference type="Pfam" id="PF02775">
    <property type="entry name" value="TPP_enzyme_C"/>
    <property type="match status" value="1"/>
</dbReference>
<dbReference type="PANTHER" id="PTHR18968:SF86">
    <property type="entry name" value="ACETOLACTATE SYNTHASE LARGE SUBUNIT ILVX-RELATED"/>
    <property type="match status" value="1"/>
</dbReference>
<feature type="domain" description="Thiamine pyrophosphate enzyme N-terminal TPP-binding" evidence="11">
    <location>
        <begin position="15"/>
        <end position="119"/>
    </location>
</feature>
<name>A0A6N4UJT2_9MYCO</name>
<dbReference type="GO" id="GO:0050660">
    <property type="term" value="F:flavin adenine dinucleotide binding"/>
    <property type="evidence" value="ECO:0007669"/>
    <property type="project" value="TreeGrafter"/>
</dbReference>
<comment type="pathway">
    <text evidence="1">Amino-acid biosynthesis; L-isoleucine biosynthesis; L-isoleucine from 2-oxobutanoate: step 1/4.</text>
</comment>
<dbReference type="GO" id="GO:0009097">
    <property type="term" value="P:isoleucine biosynthetic process"/>
    <property type="evidence" value="ECO:0007669"/>
    <property type="project" value="UniProtKB-UniPathway"/>
</dbReference>
<dbReference type="PANTHER" id="PTHR18968">
    <property type="entry name" value="THIAMINE PYROPHOSPHATE ENZYMES"/>
    <property type="match status" value="1"/>
</dbReference>
<feature type="domain" description="Thiamine pyrophosphate enzyme TPP-binding" evidence="10">
    <location>
        <begin position="384"/>
        <end position="521"/>
    </location>
</feature>
<keyword evidence="8" id="KW-0100">Branched-chain amino acid biosynthesis</keyword>
<sequence length="530" mass="54620">MGRVGDPSEHPELSTGAEVVVNRLLAEGVDVCFANPGTSEMHFVAALDAAPAMRPVLCLFEGVATGAADGYARISGTPAATLLHLGPGMANGLANLHNARRAFTPVVNVVGDHATYHQRFDAPLESDIDALGRWTHGSVHRPESSADLDTAVHAAVRSATRAPGRVATLILPADYSWGSAPQNPLPDKGIGGSETDDADPPMDVAQAAELLRAQRERAVVLLGGIATHADGLRAAARISAATGARVLVETFPARLARGQGVPAIERLGYLAEQATQQLSGATHLVLVGAKSPVSFFAYPGKPSVLVPDGAEVCALAVDELTVLADELGGVVPAPQQPGPAELPTGPLNPQNLAQVIAALLPENAIISDEANTSGVFLPAATASAPRHDVLTLTGGAIGQGLPVAVGAAIAAPDRPVVALQSDGSAAYTISALWTMAREQLDVTVVILNNHAYAILQLELLRVGTQANGERSRSLLDLSRPDIDFASIAKGFGVPATRATTAEELADQFRTALAEPGPHLIDAALPTWSPG</sequence>
<dbReference type="Proteomes" id="UP000466906">
    <property type="component" value="Chromosome"/>
</dbReference>
<dbReference type="GO" id="GO:0009099">
    <property type="term" value="P:L-valine biosynthetic process"/>
    <property type="evidence" value="ECO:0007669"/>
    <property type="project" value="UniProtKB-UniPathway"/>
</dbReference>